<dbReference type="InterPro" id="IPR001610">
    <property type="entry name" value="PAC"/>
</dbReference>
<dbReference type="InterPro" id="IPR036638">
    <property type="entry name" value="HLH_DNA-bd_sf"/>
</dbReference>
<dbReference type="GO" id="GO:0003677">
    <property type="term" value="F:DNA binding"/>
    <property type="evidence" value="ECO:0007669"/>
    <property type="project" value="UniProtKB-KW"/>
</dbReference>
<evidence type="ECO:0000256" key="2">
    <source>
        <dbReference type="ARBA" id="ARBA00022737"/>
    </source>
</evidence>
<feature type="domain" description="BHLH" evidence="9">
    <location>
        <begin position="36"/>
        <end position="89"/>
    </location>
</feature>
<dbReference type="SUPFAM" id="SSF55785">
    <property type="entry name" value="PYP-like sensor domain (PAS domain)"/>
    <property type="match status" value="2"/>
</dbReference>
<dbReference type="GO" id="GO:0046983">
    <property type="term" value="F:protein dimerization activity"/>
    <property type="evidence" value="ECO:0007669"/>
    <property type="project" value="InterPro"/>
</dbReference>
<dbReference type="CDD" id="cd00130">
    <property type="entry name" value="PAS"/>
    <property type="match status" value="2"/>
</dbReference>
<dbReference type="SUPFAM" id="SSF47459">
    <property type="entry name" value="HLH, helix-loop-helix DNA-binding domain"/>
    <property type="match status" value="1"/>
</dbReference>
<evidence type="ECO:0000256" key="6">
    <source>
        <dbReference type="ARBA" id="ARBA00023242"/>
    </source>
</evidence>
<keyword evidence="10" id="KW-0675">Receptor</keyword>
<feature type="compositionally biased region" description="Basic and acidic residues" evidence="7">
    <location>
        <begin position="32"/>
        <end position="45"/>
    </location>
</feature>
<dbReference type="PANTHER" id="PTHR23042">
    <property type="entry name" value="CIRCADIAN PROTEIN CLOCK/ARNT/BMAL/PAS"/>
    <property type="match status" value="1"/>
</dbReference>
<evidence type="ECO:0000256" key="3">
    <source>
        <dbReference type="ARBA" id="ARBA00023015"/>
    </source>
</evidence>
<dbReference type="InterPro" id="IPR050933">
    <property type="entry name" value="Circadian_TF"/>
</dbReference>
<dbReference type="Gene3D" id="3.30.450.20">
    <property type="entry name" value="PAS domain"/>
    <property type="match status" value="2"/>
</dbReference>
<protein>
    <submittedName>
        <fullName evidence="10">Aryl hydrocarbon receptor nuclear translocator-like protein 1</fullName>
    </submittedName>
</protein>
<dbReference type="InterPro" id="IPR001067">
    <property type="entry name" value="Nuc_translocat"/>
</dbReference>
<evidence type="ECO:0000256" key="5">
    <source>
        <dbReference type="ARBA" id="ARBA00023163"/>
    </source>
</evidence>
<dbReference type="AlphaFoldDB" id="A0A8B6BJI9"/>
<dbReference type="EMBL" id="UYJE01000217">
    <property type="protein sequence ID" value="VDH91226.1"/>
    <property type="molecule type" value="Genomic_DNA"/>
</dbReference>
<dbReference type="OrthoDB" id="71302at2759"/>
<dbReference type="InterPro" id="IPR035965">
    <property type="entry name" value="PAS-like_dom_sf"/>
</dbReference>
<dbReference type="GO" id="GO:0005634">
    <property type="term" value="C:nucleus"/>
    <property type="evidence" value="ECO:0007669"/>
    <property type="project" value="UniProtKB-SubCell"/>
</dbReference>
<dbReference type="PROSITE" id="PS50112">
    <property type="entry name" value="PAS"/>
    <property type="match status" value="2"/>
</dbReference>
<keyword evidence="3" id="KW-0805">Transcription regulation</keyword>
<dbReference type="Gene3D" id="4.10.280.10">
    <property type="entry name" value="Helix-loop-helix DNA-binding domain"/>
    <property type="match status" value="1"/>
</dbReference>
<feature type="compositionally biased region" description="Polar residues" evidence="7">
    <location>
        <begin position="489"/>
        <end position="501"/>
    </location>
</feature>
<dbReference type="SMART" id="SM00091">
    <property type="entry name" value="PAS"/>
    <property type="match status" value="2"/>
</dbReference>
<dbReference type="Pfam" id="PF00010">
    <property type="entry name" value="HLH"/>
    <property type="match status" value="1"/>
</dbReference>
<reference evidence="10" key="1">
    <citation type="submission" date="2018-11" db="EMBL/GenBank/DDBJ databases">
        <authorList>
            <person name="Alioto T."/>
            <person name="Alioto T."/>
        </authorList>
    </citation>
    <scope>NUCLEOTIDE SEQUENCE</scope>
</reference>
<dbReference type="GO" id="GO:0003700">
    <property type="term" value="F:DNA-binding transcription factor activity"/>
    <property type="evidence" value="ECO:0007669"/>
    <property type="project" value="InterPro"/>
</dbReference>
<evidence type="ECO:0000259" key="9">
    <source>
        <dbReference type="PROSITE" id="PS50888"/>
    </source>
</evidence>
<dbReference type="PRINTS" id="PR00785">
    <property type="entry name" value="NCTRNSLOCATR"/>
</dbReference>
<sequence length="601" mass="67676">MELATHTPSKKRKGSESMFNDFEEEDESVDSGDVRFSRQNHSEIEKRRRDKMNAYITELSSLLPMCNAMNRKLDKLTVLRMAVQHLKSLRGATTTITEASQRPSFLSEDVLKSLILDVAEGFLFVVSCDRARILYVSESVGEFLNYSRNDLIGQSLFDYLHPRDMNKVKEQLSSSDMSPRERFIDSRTMMPVKTELLQRPTHLCSGARRSFFCRMKTGNKLDMCSQLKLEKDEPDMVTRKKKSVSDRKSFTVIHCTGYLKSWPTSKMDLNEQDETDDCSLSCLVAVGRVKTASRQQQIVKDYESIHVRPVKYVSRHGLDGKFTYIDQGATELIGYLQQELLGTSVYEYYHQDDMADMAEVHRQVLKTKEKTTTNVYRFKAKNGSFLHLRSDMFSFVNPWTKDVEYIVSTNTIIPQQEVSSSGQAADAGGVTLETFNDAWDESDSCLESLERKEKKKSSLPASVRLAPARIGRQIAEEIIDMQRIPNSPLADSTNNATQSSVPEMPKARSSHASPTNGRTSPRVPRNGLTHHPDTASSTVVPSAQETNLLENVIAEQQVFEDLNISGNDGNDEAAMSIIMSLLEADAGLGGPIDFNDLPWPL</sequence>
<evidence type="ECO:0000313" key="10">
    <source>
        <dbReference type="EMBL" id="VDH91226.1"/>
    </source>
</evidence>
<keyword evidence="11" id="KW-1185">Reference proteome</keyword>
<dbReference type="PROSITE" id="PS50888">
    <property type="entry name" value="BHLH"/>
    <property type="match status" value="1"/>
</dbReference>
<dbReference type="GO" id="GO:0005737">
    <property type="term" value="C:cytoplasm"/>
    <property type="evidence" value="ECO:0007669"/>
    <property type="project" value="InterPro"/>
</dbReference>
<dbReference type="Pfam" id="PF14598">
    <property type="entry name" value="PAS_11"/>
    <property type="match status" value="1"/>
</dbReference>
<keyword evidence="2" id="KW-0677">Repeat</keyword>
<evidence type="ECO:0000259" key="8">
    <source>
        <dbReference type="PROSITE" id="PS50112"/>
    </source>
</evidence>
<dbReference type="InterPro" id="IPR000014">
    <property type="entry name" value="PAS"/>
</dbReference>
<evidence type="ECO:0000256" key="1">
    <source>
        <dbReference type="ARBA" id="ARBA00004123"/>
    </source>
</evidence>
<evidence type="ECO:0000313" key="11">
    <source>
        <dbReference type="Proteomes" id="UP000596742"/>
    </source>
</evidence>
<evidence type="ECO:0000256" key="4">
    <source>
        <dbReference type="ARBA" id="ARBA00023125"/>
    </source>
</evidence>
<dbReference type="SMART" id="SM00353">
    <property type="entry name" value="HLH"/>
    <property type="match status" value="1"/>
</dbReference>
<dbReference type="InterPro" id="IPR011598">
    <property type="entry name" value="bHLH_dom"/>
</dbReference>
<dbReference type="GO" id="GO:0005667">
    <property type="term" value="C:transcription regulator complex"/>
    <property type="evidence" value="ECO:0007669"/>
    <property type="project" value="InterPro"/>
</dbReference>
<feature type="compositionally biased region" description="Acidic residues" evidence="7">
    <location>
        <begin position="21"/>
        <end position="30"/>
    </location>
</feature>
<name>A0A8B6BJI9_MYTGA</name>
<evidence type="ECO:0000256" key="7">
    <source>
        <dbReference type="SAM" id="MobiDB-lite"/>
    </source>
</evidence>
<organism evidence="10 11">
    <name type="scientific">Mytilus galloprovincialis</name>
    <name type="common">Mediterranean mussel</name>
    <dbReference type="NCBI Taxonomy" id="29158"/>
    <lineage>
        <taxon>Eukaryota</taxon>
        <taxon>Metazoa</taxon>
        <taxon>Spiralia</taxon>
        <taxon>Lophotrochozoa</taxon>
        <taxon>Mollusca</taxon>
        <taxon>Bivalvia</taxon>
        <taxon>Autobranchia</taxon>
        <taxon>Pteriomorphia</taxon>
        <taxon>Mytilida</taxon>
        <taxon>Mytiloidea</taxon>
        <taxon>Mytilidae</taxon>
        <taxon>Mytilinae</taxon>
        <taxon>Mytilus</taxon>
    </lineage>
</organism>
<feature type="compositionally biased region" description="Polar residues" evidence="7">
    <location>
        <begin position="510"/>
        <end position="519"/>
    </location>
</feature>
<comment type="subcellular location">
    <subcellularLocation>
        <location evidence="1">Nucleus</location>
    </subcellularLocation>
</comment>
<comment type="caution">
    <text evidence="10">The sequence shown here is derived from an EMBL/GenBank/DDBJ whole genome shotgun (WGS) entry which is preliminary data.</text>
</comment>
<feature type="region of interest" description="Disordered" evidence="7">
    <location>
        <begin position="483"/>
        <end position="541"/>
    </location>
</feature>
<keyword evidence="6" id="KW-0539">Nucleus</keyword>
<dbReference type="SMART" id="SM00086">
    <property type="entry name" value="PAC"/>
    <property type="match status" value="1"/>
</dbReference>
<keyword evidence="4" id="KW-0238">DNA-binding</keyword>
<keyword evidence="5" id="KW-0804">Transcription</keyword>
<proteinExistence type="predicted"/>
<feature type="region of interest" description="Disordered" evidence="7">
    <location>
        <begin position="1"/>
        <end position="45"/>
    </location>
</feature>
<dbReference type="Pfam" id="PF00989">
    <property type="entry name" value="PAS"/>
    <property type="match status" value="1"/>
</dbReference>
<dbReference type="Proteomes" id="UP000596742">
    <property type="component" value="Unassembled WGS sequence"/>
</dbReference>
<feature type="domain" description="PAS" evidence="8">
    <location>
        <begin position="107"/>
        <end position="172"/>
    </location>
</feature>
<feature type="domain" description="PAS" evidence="8">
    <location>
        <begin position="319"/>
        <end position="368"/>
    </location>
</feature>
<accession>A0A8B6BJI9</accession>
<dbReference type="NCBIfam" id="TIGR00229">
    <property type="entry name" value="sensory_box"/>
    <property type="match status" value="1"/>
</dbReference>
<dbReference type="InterPro" id="IPR013767">
    <property type="entry name" value="PAS_fold"/>
</dbReference>
<gene>
    <name evidence="10" type="ORF">MGAL_10B093220</name>
</gene>